<organism evidence="1 2">
    <name type="scientific">Thioclava arctica</name>
    <dbReference type="NCBI Taxonomy" id="3238301"/>
    <lineage>
        <taxon>Bacteria</taxon>
        <taxon>Pseudomonadati</taxon>
        <taxon>Pseudomonadota</taxon>
        <taxon>Alphaproteobacteria</taxon>
        <taxon>Rhodobacterales</taxon>
        <taxon>Paracoccaceae</taxon>
        <taxon>Thioclava</taxon>
    </lineage>
</organism>
<protein>
    <submittedName>
        <fullName evidence="1">Helix-turn-helix transcriptional regulator</fullName>
    </submittedName>
</protein>
<reference evidence="1 2" key="1">
    <citation type="journal article" date="2011" name="Int. J. Syst. Evol. Microbiol.">
        <title>Zhongshania antarctica gen. nov., sp. nov. and Zhongshania guokunii sp. nov., gammaproteobacteria respectively isolated from coastal attached (fast) ice and surface seawater of the Antarctic.</title>
        <authorList>
            <person name="Li H.J."/>
            <person name="Zhang X.Y."/>
            <person name="Chen C.X."/>
            <person name="Zhang Y.J."/>
            <person name="Gao Z.M."/>
            <person name="Yu Y."/>
            <person name="Chen X.L."/>
            <person name="Chen B."/>
            <person name="Zhang Y.Z."/>
        </authorList>
    </citation>
    <scope>NUCLEOTIDE SEQUENCE [LARGE SCALE GENOMIC DNA]</scope>
    <source>
        <strain evidence="1 2">15-R06ZXC-3</strain>
    </source>
</reference>
<comment type="caution">
    <text evidence="1">The sequence shown here is derived from an EMBL/GenBank/DDBJ whole genome shotgun (WGS) entry which is preliminary data.</text>
</comment>
<dbReference type="PANTHER" id="PTHR36154:SF1">
    <property type="entry name" value="DNA-BINDING TRANSCRIPTIONAL ACTIVATOR ALPA"/>
    <property type="match status" value="1"/>
</dbReference>
<dbReference type="Proteomes" id="UP001557465">
    <property type="component" value="Unassembled WGS sequence"/>
</dbReference>
<gene>
    <name evidence="1" type="ORF">AB4874_18250</name>
</gene>
<sequence length="67" mass="7821">MMSEQLMKRRDVEELTGFSRTTIYRLMSEGTFPRPLRTSANSVRWRLSDLQSWMDTLSITSTPGVHQ</sequence>
<dbReference type="Pfam" id="PF05930">
    <property type="entry name" value="Phage_AlpA"/>
    <property type="match status" value="1"/>
</dbReference>
<dbReference type="Gene3D" id="1.10.238.160">
    <property type="match status" value="1"/>
</dbReference>
<dbReference type="PANTHER" id="PTHR36154">
    <property type="entry name" value="DNA-BINDING TRANSCRIPTIONAL ACTIVATOR ALPA"/>
    <property type="match status" value="1"/>
</dbReference>
<dbReference type="InterPro" id="IPR010260">
    <property type="entry name" value="AlpA"/>
</dbReference>
<dbReference type="SUPFAM" id="SSF46955">
    <property type="entry name" value="Putative DNA-binding domain"/>
    <property type="match status" value="1"/>
</dbReference>
<dbReference type="InterPro" id="IPR009061">
    <property type="entry name" value="DNA-bd_dom_put_sf"/>
</dbReference>
<proteinExistence type="predicted"/>
<accession>A0ABV3TQH2</accession>
<dbReference type="RefSeq" id="WP_368393056.1">
    <property type="nucleotide sequence ID" value="NZ_JBFRYC010000018.1"/>
</dbReference>
<dbReference type="InterPro" id="IPR052931">
    <property type="entry name" value="Prophage_regulatory_activator"/>
</dbReference>
<evidence type="ECO:0000313" key="1">
    <source>
        <dbReference type="EMBL" id="MEX1663535.1"/>
    </source>
</evidence>
<evidence type="ECO:0000313" key="2">
    <source>
        <dbReference type="Proteomes" id="UP001557465"/>
    </source>
</evidence>
<name>A0ABV3TQH2_9RHOB</name>
<keyword evidence="2" id="KW-1185">Reference proteome</keyword>
<dbReference type="EMBL" id="JBFRYC010000018">
    <property type="protein sequence ID" value="MEX1663535.1"/>
    <property type="molecule type" value="Genomic_DNA"/>
</dbReference>